<evidence type="ECO:0000313" key="3">
    <source>
        <dbReference type="EMBL" id="KWV84222.1"/>
    </source>
</evidence>
<dbReference type="InterPro" id="IPR027417">
    <property type="entry name" value="P-loop_NTPase"/>
</dbReference>
<organism evidence="3 4">
    <name type="scientific">Pseudomonas fluorescens</name>
    <dbReference type="NCBI Taxonomy" id="294"/>
    <lineage>
        <taxon>Bacteria</taxon>
        <taxon>Pseudomonadati</taxon>
        <taxon>Pseudomonadota</taxon>
        <taxon>Gammaproteobacteria</taxon>
        <taxon>Pseudomonadales</taxon>
        <taxon>Pseudomonadaceae</taxon>
        <taxon>Pseudomonas</taxon>
    </lineage>
</organism>
<dbReference type="PANTHER" id="PTHR43681">
    <property type="entry name" value="TRANSMEMBRANE GTPASE FZO"/>
    <property type="match status" value="1"/>
</dbReference>
<dbReference type="Proteomes" id="UP000063434">
    <property type="component" value="Unassembled WGS sequence"/>
</dbReference>
<evidence type="ECO:0000256" key="1">
    <source>
        <dbReference type="SAM" id="Coils"/>
    </source>
</evidence>
<comment type="caution">
    <text evidence="3">The sequence shown here is derived from an EMBL/GenBank/DDBJ whole genome shotgun (WGS) entry which is preliminary data.</text>
</comment>
<dbReference type="PANTHER" id="PTHR43681:SF1">
    <property type="entry name" value="SARCALUMENIN"/>
    <property type="match status" value="1"/>
</dbReference>
<keyword evidence="1" id="KW-0175">Coiled coil</keyword>
<dbReference type="AlphaFoldDB" id="A0A125QHE1"/>
<evidence type="ECO:0000259" key="2">
    <source>
        <dbReference type="Pfam" id="PF00350"/>
    </source>
</evidence>
<keyword evidence="3" id="KW-0378">Hydrolase</keyword>
<dbReference type="Pfam" id="PF00350">
    <property type="entry name" value="Dynamin_N"/>
    <property type="match status" value="1"/>
</dbReference>
<dbReference type="InterPro" id="IPR045063">
    <property type="entry name" value="Dynamin_N"/>
</dbReference>
<evidence type="ECO:0000313" key="4">
    <source>
        <dbReference type="Proteomes" id="UP000063434"/>
    </source>
</evidence>
<dbReference type="GO" id="GO:0016787">
    <property type="term" value="F:hydrolase activity"/>
    <property type="evidence" value="ECO:0007669"/>
    <property type="project" value="UniProtKB-KW"/>
</dbReference>
<dbReference type="Gene3D" id="3.40.50.300">
    <property type="entry name" value="P-loop containing nucleotide triphosphate hydrolases"/>
    <property type="match status" value="1"/>
</dbReference>
<reference evidence="3 4" key="1">
    <citation type="submission" date="2015-05" db="EMBL/GenBank/DDBJ databases">
        <title>A genomic and transcriptomic approach to investigate the blue pigment phenotype in Pseudomonas fluorescens.</title>
        <authorList>
            <person name="Andreani N.A."/>
            <person name="Cardazzo B."/>
        </authorList>
    </citation>
    <scope>NUCLEOTIDE SEQUENCE [LARGE SCALE GENOMIC DNA]</scope>
    <source>
        <strain evidence="3 4">Ps_40</strain>
    </source>
</reference>
<feature type="domain" description="Dynamin N-terminal" evidence="2">
    <location>
        <begin position="40"/>
        <end position="179"/>
    </location>
</feature>
<gene>
    <name evidence="3" type="ORF">PFL603g_00048</name>
</gene>
<dbReference type="SUPFAM" id="SSF52540">
    <property type="entry name" value="P-loop containing nucleoside triphosphate hydrolases"/>
    <property type="match status" value="1"/>
</dbReference>
<accession>A0A125QHE1</accession>
<name>A0A125QHE1_PSEFL</name>
<dbReference type="InterPro" id="IPR051943">
    <property type="entry name" value="TRAFAC_Dynamin-like_GTPase"/>
</dbReference>
<feature type="coiled-coil region" evidence="1">
    <location>
        <begin position="587"/>
        <end position="663"/>
    </location>
</feature>
<dbReference type="EC" id="3.6.5.5" evidence="3"/>
<proteinExistence type="predicted"/>
<dbReference type="PATRIC" id="fig|294.195.peg.52"/>
<dbReference type="RefSeq" id="WP_060765582.1">
    <property type="nucleotide sequence ID" value="NZ_LCYC01000002.1"/>
</dbReference>
<dbReference type="EMBL" id="LCYC01000002">
    <property type="protein sequence ID" value="KWV84222.1"/>
    <property type="molecule type" value="Genomic_DNA"/>
</dbReference>
<sequence>MSQPNAFLCELLSSLPTDWHEPVEALAAEVLHADTPLRLVLLGSFSVGKSSMLNMLLQEPLLQTALEETTALPTFIEYAADRGMSLIGQDGSQLALDEAQFAHVTTHAPQGAACAVLGLPQPWLKGVSIIDLPGLGSTSANHREYTLSQVRQADTVLYLLSPRGPSAADMDTLKIVQQSGKRVKVLVTHWDEVEAAVSRGEKAPSLEQWTQQIESTTGLRVRLAASHREGLGREDILEFVQRAREDLHSIRLRRFQAELRPVLQNALGHNAEQQRACQVDSEQQAQALHQELIERKQRLAEFKSSLYGDQQADRARLSQQATSSVRQQRQSLAQQLDEKAGILTEETDWECFGQQGNQQLDAAVRNIARMFSEFSQNYGTLELPAADVVEFNLRLPAPETVSSEDFIDIGRLTQLQQALSEQQDAQQAITQKQASLQVQDMDEYEQSLQALTYQQETLATRPLPMTMQQTGNFNGAFIGRMLGEVADIGLMLVNPTAAGAKIAALIGKGAKVAKIAVNTGKLAKTISTSVKVVKGVQQGQSTVKGVPQPIMDKLGGLEMLSLGYWGERVGNALGGPAEVQVVDPHAMAEREAAIADLEQQRQTLRRALARNEDIANERQLTGWALEQSQKEQTRLQSELERLKLQAEQKHREALQQLQHERINQLRRSSEKARTQWLQSFDRQASAMDELLHIRVRSYWEDRVEALLNERLQDIDLLSAQTQASAQDKQASLIRLRDQAQALEHTLETLH</sequence>
<protein>
    <submittedName>
        <fullName evidence="3">Bacterial dynamin-like protein</fullName>
        <ecNumber evidence="3">3.6.5.5</ecNumber>
    </submittedName>
</protein>